<evidence type="ECO:0000259" key="3">
    <source>
        <dbReference type="PROSITE" id="PS50006"/>
    </source>
</evidence>
<feature type="transmembrane region" description="Helical" evidence="2">
    <location>
        <begin position="666"/>
        <end position="687"/>
    </location>
</feature>
<feature type="region of interest" description="Disordered" evidence="1">
    <location>
        <begin position="182"/>
        <end position="212"/>
    </location>
</feature>
<dbReference type="PROSITE" id="PS50006">
    <property type="entry name" value="FHA_DOMAIN"/>
    <property type="match status" value="1"/>
</dbReference>
<reference evidence="4 5" key="1">
    <citation type="submission" date="2017-11" db="EMBL/GenBank/DDBJ databases">
        <title>De novo assembly and phasing of dikaryotic genomes from two isolates of Puccinia coronata f. sp. avenae, the causal agent of oat crown rust.</title>
        <authorList>
            <person name="Miller M.E."/>
            <person name="Zhang Y."/>
            <person name="Omidvar V."/>
            <person name="Sperschneider J."/>
            <person name="Schwessinger B."/>
            <person name="Raley C."/>
            <person name="Palmer J.M."/>
            <person name="Garnica D."/>
            <person name="Upadhyaya N."/>
            <person name="Rathjen J."/>
            <person name="Taylor J.M."/>
            <person name="Park R.F."/>
            <person name="Dodds P.N."/>
            <person name="Hirsch C.D."/>
            <person name="Kianian S.F."/>
            <person name="Figueroa M."/>
        </authorList>
    </citation>
    <scope>NUCLEOTIDE SEQUENCE [LARGE SCALE GENOMIC DNA]</scope>
    <source>
        <strain evidence="4">12NC29</strain>
    </source>
</reference>
<accession>A0A2N5W863</accession>
<feature type="compositionally biased region" description="Basic and acidic residues" evidence="1">
    <location>
        <begin position="314"/>
        <end position="326"/>
    </location>
</feature>
<evidence type="ECO:0000256" key="1">
    <source>
        <dbReference type="SAM" id="MobiDB-lite"/>
    </source>
</evidence>
<dbReference type="InterPro" id="IPR000253">
    <property type="entry name" value="FHA_dom"/>
</dbReference>
<feature type="compositionally biased region" description="Polar residues" evidence="1">
    <location>
        <begin position="286"/>
        <end position="295"/>
    </location>
</feature>
<evidence type="ECO:0000256" key="2">
    <source>
        <dbReference type="SAM" id="Phobius"/>
    </source>
</evidence>
<dbReference type="OrthoDB" id="2503199at2759"/>
<feature type="region of interest" description="Disordered" evidence="1">
    <location>
        <begin position="564"/>
        <end position="643"/>
    </location>
</feature>
<evidence type="ECO:0000313" key="5">
    <source>
        <dbReference type="Proteomes" id="UP000235388"/>
    </source>
</evidence>
<dbReference type="Gene3D" id="2.60.200.20">
    <property type="match status" value="1"/>
</dbReference>
<comment type="caution">
    <text evidence="4">The sequence shown here is derived from an EMBL/GenBank/DDBJ whole genome shotgun (WGS) entry which is preliminary data.</text>
</comment>
<dbReference type="Proteomes" id="UP000235388">
    <property type="component" value="Unassembled WGS sequence"/>
</dbReference>
<feature type="compositionally biased region" description="Basic and acidic residues" evidence="1">
    <location>
        <begin position="297"/>
        <end position="307"/>
    </location>
</feature>
<evidence type="ECO:0000313" key="4">
    <source>
        <dbReference type="EMBL" id="PLW58429.1"/>
    </source>
</evidence>
<feature type="compositionally biased region" description="Basic and acidic residues" evidence="1">
    <location>
        <begin position="353"/>
        <end position="371"/>
    </location>
</feature>
<keyword evidence="2" id="KW-0812">Transmembrane</keyword>
<organism evidence="4 5">
    <name type="scientific">Puccinia coronata f. sp. avenae</name>
    <dbReference type="NCBI Taxonomy" id="200324"/>
    <lineage>
        <taxon>Eukaryota</taxon>
        <taxon>Fungi</taxon>
        <taxon>Dikarya</taxon>
        <taxon>Basidiomycota</taxon>
        <taxon>Pucciniomycotina</taxon>
        <taxon>Pucciniomycetes</taxon>
        <taxon>Pucciniales</taxon>
        <taxon>Pucciniaceae</taxon>
        <taxon>Puccinia</taxon>
    </lineage>
</organism>
<dbReference type="AlphaFoldDB" id="A0A2N5W863"/>
<name>A0A2N5W863_9BASI</name>
<feature type="region of interest" description="Disordered" evidence="1">
    <location>
        <begin position="279"/>
        <end position="479"/>
    </location>
</feature>
<feature type="compositionally biased region" description="Low complexity" evidence="1">
    <location>
        <begin position="327"/>
        <end position="337"/>
    </location>
</feature>
<dbReference type="STRING" id="200324.A0A2N5W863"/>
<feature type="compositionally biased region" description="Low complexity" evidence="1">
    <location>
        <begin position="465"/>
        <end position="474"/>
    </location>
</feature>
<feature type="compositionally biased region" description="Acidic residues" evidence="1">
    <location>
        <begin position="414"/>
        <end position="425"/>
    </location>
</feature>
<dbReference type="SMART" id="SM00240">
    <property type="entry name" value="FHA"/>
    <property type="match status" value="1"/>
</dbReference>
<sequence length="692" mass="75489">MDSSSSSIEDTFHIQRERKLNTMKLPVILTCASTAEQFPQRTLTPPSNGLPIIIGRAADPDKQSKIKTSAPYQAAPDNAKFHCPVMSRTHAQLSWIDNKPYLQDTGSTHGTWYQPNKVFIADQKGRKTRVLSSPPWEKIPKSLPLQEGMTIRFGRAITNPSNSTRHSPLEVKVRFYRPAEPLKPGTYGLKDSHINFSDSSGDENRSAKPRHNTADSLLASLSKKQSPAGALTDQRSHAHFAPNSQSFTVAQTLDPPALTLKAGHASPSKALMRAKIVQQPLHQAASGDSTLNTVQPMRKDPSSELDRPAPIGNDHADASDPNRHQSDQSPSPLPSLVDSREKRTEEESISENKAGDENERERSNEIAKEDSLVELQCTYGARQSQSDYQEKHSDVEQESSSAEERDDNVQDEHGELEEDSSEISEESSSVDQASEAHDEEANNQVTQGHAQEESEVSANEESLDESSGSESSPEPLNPKVSSLYVASFQKKHATKPFKDVSVVTTITSQTQFTESLNQLPESLAKTVEVSYKLKPLHASSLGGTLAEYNVSNRLPVVHTHFRKSSKLRRLHKLSGEPELPTNRAVPSGNSTSKDIPAAPQVVDAPSAIQSKRKRPAEFDESEAENVTSSSGSRKVAKRAPESVCQHCSHETHAAKKPKLSSKLASAAQSFAIFALGGVATVAGILALENVIE</sequence>
<gene>
    <name evidence="4" type="ORF">PCANC_00600</name>
</gene>
<proteinExistence type="predicted"/>
<keyword evidence="5" id="KW-1185">Reference proteome</keyword>
<keyword evidence="2" id="KW-1133">Transmembrane helix</keyword>
<feature type="domain" description="FHA" evidence="3">
    <location>
        <begin position="52"/>
        <end position="118"/>
    </location>
</feature>
<dbReference type="EMBL" id="PGCJ01000003">
    <property type="protein sequence ID" value="PLW58429.1"/>
    <property type="molecule type" value="Genomic_DNA"/>
</dbReference>
<keyword evidence="2" id="KW-0472">Membrane</keyword>
<dbReference type="SUPFAM" id="SSF49879">
    <property type="entry name" value="SMAD/FHA domain"/>
    <property type="match status" value="1"/>
</dbReference>
<dbReference type="InterPro" id="IPR008984">
    <property type="entry name" value="SMAD_FHA_dom_sf"/>
</dbReference>
<dbReference type="Pfam" id="PF00498">
    <property type="entry name" value="FHA"/>
    <property type="match status" value="1"/>
</dbReference>
<protein>
    <recommendedName>
        <fullName evidence="3">FHA domain-containing protein</fullName>
    </recommendedName>
</protein>